<feature type="domain" description="HTH luxR-type" evidence="4">
    <location>
        <begin position="153"/>
        <end position="218"/>
    </location>
</feature>
<dbReference type="PRINTS" id="PR00038">
    <property type="entry name" value="HTHLUXR"/>
</dbReference>
<evidence type="ECO:0000313" key="6">
    <source>
        <dbReference type="EMBL" id="MBB5033059.1"/>
    </source>
</evidence>
<dbReference type="PROSITE" id="PS00622">
    <property type="entry name" value="HTH_LUXR_1"/>
    <property type="match status" value="1"/>
</dbReference>
<dbReference type="GO" id="GO:0006355">
    <property type="term" value="P:regulation of DNA-templated transcription"/>
    <property type="evidence" value="ECO:0007669"/>
    <property type="project" value="InterPro"/>
</dbReference>
<dbReference type="PANTHER" id="PTHR43214">
    <property type="entry name" value="TWO-COMPONENT RESPONSE REGULATOR"/>
    <property type="match status" value="1"/>
</dbReference>
<dbReference type="SMART" id="SM00421">
    <property type="entry name" value="HTH_LUXR"/>
    <property type="match status" value="1"/>
</dbReference>
<dbReference type="Proteomes" id="UP000590740">
    <property type="component" value="Unassembled WGS sequence"/>
</dbReference>
<dbReference type="InterPro" id="IPR001789">
    <property type="entry name" value="Sig_transdc_resp-reg_receiver"/>
</dbReference>
<dbReference type="InterPro" id="IPR058245">
    <property type="entry name" value="NreC/VraR/RcsB-like_REC"/>
</dbReference>
<evidence type="ECO:0000256" key="2">
    <source>
        <dbReference type="ARBA" id="ARBA00023125"/>
    </source>
</evidence>
<dbReference type="Pfam" id="PF00196">
    <property type="entry name" value="GerE"/>
    <property type="match status" value="1"/>
</dbReference>
<evidence type="ECO:0000313" key="7">
    <source>
        <dbReference type="Proteomes" id="UP000590740"/>
    </source>
</evidence>
<dbReference type="PROSITE" id="PS50110">
    <property type="entry name" value="RESPONSE_REGULATORY"/>
    <property type="match status" value="1"/>
</dbReference>
<keyword evidence="7" id="KW-1185">Reference proteome</keyword>
<keyword evidence="1 3" id="KW-0597">Phosphoprotein</keyword>
<dbReference type="PROSITE" id="PS50043">
    <property type="entry name" value="HTH_LUXR_2"/>
    <property type="match status" value="1"/>
</dbReference>
<dbReference type="SUPFAM" id="SSF52172">
    <property type="entry name" value="CheY-like"/>
    <property type="match status" value="1"/>
</dbReference>
<accession>A0A7W7YBC7</accession>
<dbReference type="GO" id="GO:0003677">
    <property type="term" value="F:DNA binding"/>
    <property type="evidence" value="ECO:0007669"/>
    <property type="project" value="UniProtKB-KW"/>
</dbReference>
<evidence type="ECO:0000256" key="3">
    <source>
        <dbReference type="PROSITE-ProRule" id="PRU00169"/>
    </source>
</evidence>
<proteinExistence type="predicted"/>
<organism evidence="6 7">
    <name type="scientific">Prosthecobacter vanneervenii</name>
    <dbReference type="NCBI Taxonomy" id="48466"/>
    <lineage>
        <taxon>Bacteria</taxon>
        <taxon>Pseudomonadati</taxon>
        <taxon>Verrucomicrobiota</taxon>
        <taxon>Verrucomicrobiia</taxon>
        <taxon>Verrucomicrobiales</taxon>
        <taxon>Verrucomicrobiaceae</taxon>
        <taxon>Prosthecobacter</taxon>
    </lineage>
</organism>
<dbReference type="InterPro" id="IPR039420">
    <property type="entry name" value="WalR-like"/>
</dbReference>
<dbReference type="Pfam" id="PF00072">
    <property type="entry name" value="Response_reg"/>
    <property type="match status" value="1"/>
</dbReference>
<dbReference type="SMART" id="SM00448">
    <property type="entry name" value="REC"/>
    <property type="match status" value="1"/>
</dbReference>
<protein>
    <submittedName>
        <fullName evidence="6">DNA-binding NarL/FixJ family response regulator</fullName>
    </submittedName>
</protein>
<feature type="domain" description="Response regulatory" evidence="5">
    <location>
        <begin position="11"/>
        <end position="127"/>
    </location>
</feature>
<dbReference type="CDD" id="cd17535">
    <property type="entry name" value="REC_NarL-like"/>
    <property type="match status" value="1"/>
</dbReference>
<evidence type="ECO:0000256" key="1">
    <source>
        <dbReference type="ARBA" id="ARBA00022553"/>
    </source>
</evidence>
<dbReference type="InterPro" id="IPR011006">
    <property type="entry name" value="CheY-like_superfamily"/>
</dbReference>
<dbReference type="InterPro" id="IPR016032">
    <property type="entry name" value="Sig_transdc_resp-reg_C-effctor"/>
</dbReference>
<dbReference type="CDD" id="cd06170">
    <property type="entry name" value="LuxR_C_like"/>
    <property type="match status" value="1"/>
</dbReference>
<evidence type="ECO:0000259" key="4">
    <source>
        <dbReference type="PROSITE" id="PS50043"/>
    </source>
</evidence>
<keyword evidence="2 6" id="KW-0238">DNA-binding</keyword>
<dbReference type="AlphaFoldDB" id="A0A7W7YBC7"/>
<comment type="caution">
    <text evidence="6">The sequence shown here is derived from an EMBL/GenBank/DDBJ whole genome shotgun (WGS) entry which is preliminary data.</text>
</comment>
<feature type="modified residue" description="4-aspartylphosphate" evidence="3">
    <location>
        <position position="62"/>
    </location>
</feature>
<dbReference type="Gene3D" id="3.40.50.2300">
    <property type="match status" value="1"/>
</dbReference>
<dbReference type="SUPFAM" id="SSF46894">
    <property type="entry name" value="C-terminal effector domain of the bipartite response regulators"/>
    <property type="match status" value="1"/>
</dbReference>
<evidence type="ECO:0000259" key="5">
    <source>
        <dbReference type="PROSITE" id="PS50110"/>
    </source>
</evidence>
<dbReference type="GO" id="GO:0000160">
    <property type="term" value="P:phosphorelay signal transduction system"/>
    <property type="evidence" value="ECO:0007669"/>
    <property type="project" value="InterPro"/>
</dbReference>
<dbReference type="RefSeq" id="WP_184339979.1">
    <property type="nucleotide sequence ID" value="NZ_JACHIG010000005.1"/>
</dbReference>
<dbReference type="InterPro" id="IPR000792">
    <property type="entry name" value="Tscrpt_reg_LuxR_C"/>
</dbReference>
<name>A0A7W7YBC7_9BACT</name>
<gene>
    <name evidence="6" type="ORF">HNQ65_002642</name>
</gene>
<reference evidence="6 7" key="1">
    <citation type="submission" date="2020-08" db="EMBL/GenBank/DDBJ databases">
        <title>Genomic Encyclopedia of Type Strains, Phase IV (KMG-IV): sequencing the most valuable type-strain genomes for metagenomic binning, comparative biology and taxonomic classification.</title>
        <authorList>
            <person name="Goeker M."/>
        </authorList>
    </citation>
    <scope>NUCLEOTIDE SEQUENCE [LARGE SCALE GENOMIC DNA]</scope>
    <source>
        <strain evidence="6 7">DSM 12252</strain>
    </source>
</reference>
<dbReference type="EMBL" id="JACHIG010000005">
    <property type="protein sequence ID" value="MBB5033059.1"/>
    <property type="molecule type" value="Genomic_DNA"/>
</dbReference>
<sequence>MKVKSPSNVTRVAIVDDHTMMREGWRLFVENATDLAFAWVAGDASEAMRKVDEDTPDVLVVDISLPDRSGLELIKDLRLLRPKMPMIAISMHDEKLYAQRALKAGARGYVMKSAPQKDLEQALHRVAAGGIAVSEEMSEEILKAFSSGHSAEPKDSISELSDREFEVFVLIGQGKTTGQIAEALRISTKTVDVHKMNIRTKLGMNESGELAYFAIRWAEGQKTTSDRQK</sequence>